<dbReference type="AlphaFoldDB" id="A0A1N7QTW7"/>
<dbReference type="EMBL" id="FTOV01000017">
    <property type="protein sequence ID" value="SIT25927.1"/>
    <property type="molecule type" value="Genomic_DNA"/>
</dbReference>
<proteinExistence type="predicted"/>
<organism evidence="1 2">
    <name type="scientific">Chryseobacterium gambrini</name>
    <dbReference type="NCBI Taxonomy" id="373672"/>
    <lineage>
        <taxon>Bacteria</taxon>
        <taxon>Pseudomonadati</taxon>
        <taxon>Bacteroidota</taxon>
        <taxon>Flavobacteriia</taxon>
        <taxon>Flavobacteriales</taxon>
        <taxon>Weeksellaceae</taxon>
        <taxon>Chryseobacterium group</taxon>
        <taxon>Chryseobacterium</taxon>
    </lineage>
</organism>
<dbReference type="STRING" id="373672.SAMN05421785_11727"/>
<protein>
    <submittedName>
        <fullName evidence="1">Uncharacterized protein</fullName>
    </submittedName>
</protein>
<accession>A0A1N7QTW7</accession>
<reference evidence="1 2" key="1">
    <citation type="submission" date="2017-01" db="EMBL/GenBank/DDBJ databases">
        <authorList>
            <person name="Mah S.A."/>
            <person name="Swanson W.J."/>
            <person name="Moy G.W."/>
            <person name="Vacquier V.D."/>
        </authorList>
    </citation>
    <scope>NUCLEOTIDE SEQUENCE [LARGE SCALE GENOMIC DNA]</scope>
    <source>
        <strain evidence="1 2">DSM 18014</strain>
    </source>
</reference>
<dbReference type="RefSeq" id="WP_420866240.1">
    <property type="nucleotide sequence ID" value="NZ_FTOV01000017.1"/>
</dbReference>
<dbReference type="NCBIfam" id="NF047798">
    <property type="entry name" value="leader_Chryseo"/>
    <property type="match status" value="1"/>
</dbReference>
<dbReference type="Proteomes" id="UP000185781">
    <property type="component" value="Unassembled WGS sequence"/>
</dbReference>
<evidence type="ECO:0000313" key="1">
    <source>
        <dbReference type="EMBL" id="SIT25927.1"/>
    </source>
</evidence>
<gene>
    <name evidence="1" type="ORF">SAMN05421785_11727</name>
</gene>
<dbReference type="InterPro" id="IPR058074">
    <property type="entry name" value="Bacteriocin-like"/>
</dbReference>
<evidence type="ECO:0000313" key="2">
    <source>
        <dbReference type="Proteomes" id="UP000185781"/>
    </source>
</evidence>
<name>A0A1N7QTW7_9FLAO</name>
<sequence>MKNLKKLNRKELKSVKGSGRCFCLVSPDPCYDLNVNNQGVPYVFNCCTSTCVQQPPF</sequence>